<evidence type="ECO:0000259" key="6">
    <source>
        <dbReference type="Pfam" id="PF00501"/>
    </source>
</evidence>
<reference evidence="8 9" key="1">
    <citation type="journal article" date="2014" name="Int. J. Syst. Evol. Microbiol.">
        <title>Complete genome sequence of Corynebacterium casei LMG S-19264T (=DSM 44701T), isolated from a smear-ripened cheese.</title>
        <authorList>
            <consortium name="US DOE Joint Genome Institute (JGI-PGF)"/>
            <person name="Walter F."/>
            <person name="Albersmeier A."/>
            <person name="Kalinowski J."/>
            <person name="Ruckert C."/>
        </authorList>
    </citation>
    <scope>NUCLEOTIDE SEQUENCE [LARGE SCALE GENOMIC DNA]</scope>
    <source>
        <strain evidence="8 9">KCTC 23968</strain>
    </source>
</reference>
<dbReference type="GO" id="GO:0031956">
    <property type="term" value="F:medium-chain fatty acid-CoA ligase activity"/>
    <property type="evidence" value="ECO:0007669"/>
    <property type="project" value="TreeGrafter"/>
</dbReference>
<evidence type="ECO:0000259" key="7">
    <source>
        <dbReference type="Pfam" id="PF13193"/>
    </source>
</evidence>
<evidence type="ECO:0000256" key="1">
    <source>
        <dbReference type="ARBA" id="ARBA00006432"/>
    </source>
</evidence>
<comment type="catalytic activity">
    <reaction evidence="3">
        <text>3-(methylsulfanyl)propanoate + ATP + CoA = 3-(methylsulfanyl)propanoyl-CoA + AMP + diphosphate</text>
        <dbReference type="Rhea" id="RHEA:43052"/>
        <dbReference type="ChEBI" id="CHEBI:30616"/>
        <dbReference type="ChEBI" id="CHEBI:33019"/>
        <dbReference type="ChEBI" id="CHEBI:49016"/>
        <dbReference type="ChEBI" id="CHEBI:57287"/>
        <dbReference type="ChEBI" id="CHEBI:82815"/>
        <dbReference type="ChEBI" id="CHEBI:456215"/>
        <dbReference type="EC" id="6.2.1.44"/>
    </reaction>
    <physiologicalReaction direction="left-to-right" evidence="3">
        <dbReference type="Rhea" id="RHEA:43053"/>
    </physiologicalReaction>
</comment>
<keyword evidence="9" id="KW-1185">Reference proteome</keyword>
<evidence type="ECO:0000256" key="5">
    <source>
        <dbReference type="ARBA" id="ARBA00067668"/>
    </source>
</evidence>
<keyword evidence="2 8" id="KW-0436">Ligase</keyword>
<dbReference type="EC" id="6.2.1.44" evidence="4"/>
<evidence type="ECO:0000313" key="8">
    <source>
        <dbReference type="EMBL" id="GGX68790.1"/>
    </source>
</evidence>
<dbReference type="Gene3D" id="3.40.50.12780">
    <property type="entry name" value="N-terminal domain of ligase-like"/>
    <property type="match status" value="1"/>
</dbReference>
<dbReference type="CDD" id="cd17631">
    <property type="entry name" value="FACL_FadD13-like"/>
    <property type="match status" value="1"/>
</dbReference>
<sequence>MQINIGETLTRRTRRMPNREALVETDSGRRFTYSDINARTNRLANGLRDMGVIAGDRVGILLMNCSEFVETFFAVAKLGATLVPLNWRLTSDELEFILKDSGSTTLVFGPEFSDQVAEIKSRGYKTDLTRYVQLGGVQLDFSTDFTALTANNPETEPEIKGGNDDLLFIMYTSGTTGLPKGVMHSHNTVFAAITNMMATNETGIDETTLLSLPLFHVGALTPAFQSIYSAARLVITRSFDPLKSWEIIQQEKATNTLLVPAMLQAMKAVFDPAKHDPSSMRSMVSGAAPVPVSMIEDFAKMGISINQVYGMTETCGPGCLILGEDAAARPGSTGKGYFYTDIRITDPEGNECPPGVSGEVCMRAPNNMVGYWNRPEATAETLIDGWLHSGDVGVADADGFVTIVERLKDMLISGGENVYPAEIENVLHTHAGVADVAVIGIPSAKWGESAMAVVVKTPGSDVTEDELIALTKAKLAGFKCIRAVRFTDIIPRNASGKILKRALRERYADVHAPE</sequence>
<dbReference type="GO" id="GO:0006631">
    <property type="term" value="P:fatty acid metabolic process"/>
    <property type="evidence" value="ECO:0007669"/>
    <property type="project" value="TreeGrafter"/>
</dbReference>
<dbReference type="Gene3D" id="3.30.300.30">
    <property type="match status" value="1"/>
</dbReference>
<dbReference type="InterPro" id="IPR000873">
    <property type="entry name" value="AMP-dep_synth/lig_dom"/>
</dbReference>
<dbReference type="FunFam" id="3.30.300.30:FF:000008">
    <property type="entry name" value="2,3-dihydroxybenzoate-AMP ligase"/>
    <property type="match status" value="1"/>
</dbReference>
<dbReference type="PANTHER" id="PTHR43201:SF5">
    <property type="entry name" value="MEDIUM-CHAIN ACYL-COA LIGASE ACSF2, MITOCHONDRIAL"/>
    <property type="match status" value="1"/>
</dbReference>
<evidence type="ECO:0000313" key="9">
    <source>
        <dbReference type="Proteomes" id="UP000600865"/>
    </source>
</evidence>
<dbReference type="InterPro" id="IPR042099">
    <property type="entry name" value="ANL_N_sf"/>
</dbReference>
<feature type="domain" description="AMP-dependent synthetase/ligase" evidence="6">
    <location>
        <begin position="10"/>
        <end position="372"/>
    </location>
</feature>
<evidence type="ECO:0000256" key="3">
    <source>
        <dbReference type="ARBA" id="ARBA00051915"/>
    </source>
</evidence>
<evidence type="ECO:0000256" key="2">
    <source>
        <dbReference type="ARBA" id="ARBA00022598"/>
    </source>
</evidence>
<dbReference type="EMBL" id="BMYV01000002">
    <property type="protein sequence ID" value="GGX68790.1"/>
    <property type="molecule type" value="Genomic_DNA"/>
</dbReference>
<dbReference type="InterPro" id="IPR025110">
    <property type="entry name" value="AMP-bd_C"/>
</dbReference>
<dbReference type="NCBIfam" id="NF004837">
    <property type="entry name" value="PRK06187.1"/>
    <property type="match status" value="1"/>
</dbReference>
<dbReference type="RefSeq" id="WP_189584671.1">
    <property type="nucleotide sequence ID" value="NZ_BMYV01000002.1"/>
</dbReference>
<dbReference type="InterPro" id="IPR020845">
    <property type="entry name" value="AMP-binding_CS"/>
</dbReference>
<dbReference type="Pfam" id="PF13193">
    <property type="entry name" value="AMP-binding_C"/>
    <property type="match status" value="1"/>
</dbReference>
<gene>
    <name evidence="8" type="primary">fadD13</name>
    <name evidence="8" type="ORF">GCM10011309_18310</name>
</gene>
<comment type="similarity">
    <text evidence="1">Belongs to the ATP-dependent AMP-binding enzyme family.</text>
</comment>
<dbReference type="SUPFAM" id="SSF56801">
    <property type="entry name" value="Acetyl-CoA synthetase-like"/>
    <property type="match status" value="1"/>
</dbReference>
<dbReference type="PROSITE" id="PS00455">
    <property type="entry name" value="AMP_BINDING"/>
    <property type="match status" value="1"/>
</dbReference>
<dbReference type="Proteomes" id="UP000600865">
    <property type="component" value="Unassembled WGS sequence"/>
</dbReference>
<protein>
    <recommendedName>
        <fullName evidence="5">3-methylmercaptopropionyl-CoA ligase</fullName>
        <ecNumber evidence="4">6.2.1.44</ecNumber>
    </recommendedName>
</protein>
<feature type="domain" description="AMP-binding enzyme C-terminal" evidence="7">
    <location>
        <begin position="422"/>
        <end position="497"/>
    </location>
</feature>
<accession>A0A918NHX8</accession>
<dbReference type="Pfam" id="PF00501">
    <property type="entry name" value="AMP-binding"/>
    <property type="match status" value="1"/>
</dbReference>
<comment type="caution">
    <text evidence="8">The sequence shown here is derived from an EMBL/GenBank/DDBJ whole genome shotgun (WGS) entry which is preliminary data.</text>
</comment>
<organism evidence="8 9">
    <name type="scientific">Litorimonas cladophorae</name>
    <dbReference type="NCBI Taxonomy" id="1220491"/>
    <lineage>
        <taxon>Bacteria</taxon>
        <taxon>Pseudomonadati</taxon>
        <taxon>Pseudomonadota</taxon>
        <taxon>Alphaproteobacteria</taxon>
        <taxon>Maricaulales</taxon>
        <taxon>Robiginitomaculaceae</taxon>
    </lineage>
</organism>
<dbReference type="AlphaFoldDB" id="A0A918NHX8"/>
<dbReference type="InterPro" id="IPR045851">
    <property type="entry name" value="AMP-bd_C_sf"/>
</dbReference>
<name>A0A918NHX8_9PROT</name>
<dbReference type="PANTHER" id="PTHR43201">
    <property type="entry name" value="ACYL-COA SYNTHETASE"/>
    <property type="match status" value="1"/>
</dbReference>
<proteinExistence type="inferred from homology"/>
<evidence type="ECO:0000256" key="4">
    <source>
        <dbReference type="ARBA" id="ARBA00066616"/>
    </source>
</evidence>